<dbReference type="OrthoDB" id="2427395at2"/>
<name>A0A0A5G0C0_9BACI</name>
<dbReference type="Pfam" id="PF14183">
    <property type="entry name" value="YwpF"/>
    <property type="match status" value="1"/>
</dbReference>
<accession>A0A0A5G0C0</accession>
<proteinExistence type="predicted"/>
<keyword evidence="2" id="KW-1185">Reference proteome</keyword>
<evidence type="ECO:0008006" key="3">
    <source>
        <dbReference type="Google" id="ProtNLM"/>
    </source>
</evidence>
<dbReference type="Proteomes" id="UP000030403">
    <property type="component" value="Unassembled WGS sequence"/>
</dbReference>
<dbReference type="InterPro" id="IPR025573">
    <property type="entry name" value="YwpF"/>
</dbReference>
<dbReference type="AlphaFoldDB" id="A0A0A5G0C0"/>
<dbReference type="EMBL" id="AVPF01000054">
    <property type="protein sequence ID" value="KGX84533.1"/>
    <property type="molecule type" value="Genomic_DNA"/>
</dbReference>
<dbReference type="eggNOG" id="ENOG5032YSB">
    <property type="taxonomic scope" value="Bacteria"/>
</dbReference>
<dbReference type="RefSeq" id="WP_027447285.1">
    <property type="nucleotide sequence ID" value="NZ_AULJ01000056.1"/>
</dbReference>
<dbReference type="STRING" id="1385511.GCA_000425225_03768"/>
<evidence type="ECO:0000313" key="2">
    <source>
        <dbReference type="Proteomes" id="UP000030403"/>
    </source>
</evidence>
<comment type="caution">
    <text evidence="1">The sequence shown here is derived from an EMBL/GenBank/DDBJ whole genome shotgun (WGS) entry which is preliminary data.</text>
</comment>
<gene>
    <name evidence="1" type="ORF">N783_17345</name>
</gene>
<organism evidence="1 2">
    <name type="scientific">Pontibacillus marinus BH030004 = DSM 16465</name>
    <dbReference type="NCBI Taxonomy" id="1385511"/>
    <lineage>
        <taxon>Bacteria</taxon>
        <taxon>Bacillati</taxon>
        <taxon>Bacillota</taxon>
        <taxon>Bacilli</taxon>
        <taxon>Bacillales</taxon>
        <taxon>Bacillaceae</taxon>
        <taxon>Pontibacillus</taxon>
    </lineage>
</organism>
<evidence type="ECO:0000313" key="1">
    <source>
        <dbReference type="EMBL" id="KGX84533.1"/>
    </source>
</evidence>
<protein>
    <recommendedName>
        <fullName evidence="3">YwpF-like protein</fullName>
    </recommendedName>
</protein>
<sequence length="143" mass="16572">MKTFKLIKLNVVHELEEGFEKKTIPLIDGLIINKEDEQNQWLIEAYVGAQQLDYFKGLQEDGEEFVLEAKISKSSNQPAYFLVKLLTLNEIGEGFNVLFMGTILDYKKEQVEQLLQNLIEEGYQGDELLEKFKQHVEDSETKV</sequence>
<reference evidence="1 2" key="1">
    <citation type="submission" date="2013-08" db="EMBL/GenBank/DDBJ databases">
        <authorList>
            <person name="Huang J."/>
            <person name="Wang G."/>
        </authorList>
    </citation>
    <scope>NUCLEOTIDE SEQUENCE [LARGE SCALE GENOMIC DNA]</scope>
    <source>
        <strain evidence="1 2">BH030004</strain>
    </source>
</reference>